<protein>
    <submittedName>
        <fullName evidence="1">Uncharacterized protein</fullName>
    </submittedName>
</protein>
<evidence type="ECO:0000313" key="2">
    <source>
        <dbReference type="Proteomes" id="UP000515908"/>
    </source>
</evidence>
<accession>A0A7G2CKY7</accession>
<name>A0A7G2CKY7_9TRYP</name>
<keyword evidence="2" id="KW-1185">Reference proteome</keyword>
<reference evidence="1 2" key="1">
    <citation type="submission" date="2020-08" db="EMBL/GenBank/DDBJ databases">
        <authorList>
            <person name="Newling K."/>
            <person name="Davey J."/>
            <person name="Forrester S."/>
        </authorList>
    </citation>
    <scope>NUCLEOTIDE SEQUENCE [LARGE SCALE GENOMIC DNA]</scope>
    <source>
        <strain evidence="2">Crithidia deanei Carvalho (ATCC PRA-265)</strain>
    </source>
</reference>
<dbReference type="VEuPathDB" id="TriTrypDB:ADEAN_000709300"/>
<dbReference type="EMBL" id="LR877158">
    <property type="protein sequence ID" value="CAD2219584.1"/>
    <property type="molecule type" value="Genomic_DNA"/>
</dbReference>
<dbReference type="AlphaFoldDB" id="A0A7G2CKY7"/>
<organism evidence="1 2">
    <name type="scientific">Angomonas deanei</name>
    <dbReference type="NCBI Taxonomy" id="59799"/>
    <lineage>
        <taxon>Eukaryota</taxon>
        <taxon>Discoba</taxon>
        <taxon>Euglenozoa</taxon>
        <taxon>Kinetoplastea</taxon>
        <taxon>Metakinetoplastina</taxon>
        <taxon>Trypanosomatida</taxon>
        <taxon>Trypanosomatidae</taxon>
        <taxon>Strigomonadinae</taxon>
        <taxon>Angomonas</taxon>
    </lineage>
</organism>
<proteinExistence type="predicted"/>
<evidence type="ECO:0000313" key="1">
    <source>
        <dbReference type="EMBL" id="CAD2219584.1"/>
    </source>
</evidence>
<gene>
    <name evidence="1" type="ORF">ADEAN_000709300</name>
</gene>
<sequence length="212" mass="23754">MVLAYLVVRLGGAAGVKGEAPAQLHERLPGRWPCHVGHHQLSHHTLMYGEVEIAEDGEALTQAEYLASAVPHLHQVGERIRRVAQFDWPRVVAGEVLLGEHGRDEGAQRGNHVKQCLLRGDENTVFLLRLVHDLRPPQQCRRRTLEGNLKYTQFLVHTVSHFTHVGAQLPNALLDSLAYHRDIGQLLQPLDFLVLLLYFGSVAHLGTEKVHL</sequence>
<dbReference type="Proteomes" id="UP000515908">
    <property type="component" value="Chromosome 14"/>
</dbReference>